<evidence type="ECO:0000256" key="3">
    <source>
        <dbReference type="ARBA" id="ARBA00022692"/>
    </source>
</evidence>
<comment type="subcellular location">
    <subcellularLocation>
        <location evidence="6">Cell membrane</location>
        <topology evidence="6">Multi-pass membrane protein</topology>
    </subcellularLocation>
    <subcellularLocation>
        <location evidence="1">Membrane</location>
        <topology evidence="1">Multi-pass membrane protein</topology>
    </subcellularLocation>
</comment>
<dbReference type="Gene3D" id="1.10.3720.10">
    <property type="entry name" value="MetI-like"/>
    <property type="match status" value="1"/>
</dbReference>
<evidence type="ECO:0000259" key="8">
    <source>
        <dbReference type="PROSITE" id="PS50928"/>
    </source>
</evidence>
<dbReference type="Proteomes" id="UP000006620">
    <property type="component" value="Chromosome"/>
</dbReference>
<name>F8FLG0_PAEMK</name>
<organism evidence="9 10">
    <name type="scientific">Paenibacillus mucilaginosus (strain KNP414)</name>
    <dbReference type="NCBI Taxonomy" id="1036673"/>
    <lineage>
        <taxon>Bacteria</taxon>
        <taxon>Bacillati</taxon>
        <taxon>Bacillota</taxon>
        <taxon>Bacilli</taxon>
        <taxon>Bacillales</taxon>
        <taxon>Paenibacillaceae</taxon>
        <taxon>Paenibacillus</taxon>
    </lineage>
</organism>
<evidence type="ECO:0000313" key="10">
    <source>
        <dbReference type="Proteomes" id="UP000006620"/>
    </source>
</evidence>
<dbReference type="RefSeq" id="WP_013918681.1">
    <property type="nucleotide sequence ID" value="NC_015690.1"/>
</dbReference>
<feature type="transmembrane region" description="Helical" evidence="6">
    <location>
        <begin position="245"/>
        <end position="263"/>
    </location>
</feature>
<protein>
    <submittedName>
        <fullName evidence="9">Binding-protein-dependent transport system inner membrane component</fullName>
    </submittedName>
</protein>
<evidence type="ECO:0000313" key="9">
    <source>
        <dbReference type="EMBL" id="AEI43528.1"/>
    </source>
</evidence>
<keyword evidence="5 6" id="KW-0472">Membrane</keyword>
<dbReference type="PROSITE" id="PS50928">
    <property type="entry name" value="ABC_TM1"/>
    <property type="match status" value="1"/>
</dbReference>
<dbReference type="CDD" id="cd06261">
    <property type="entry name" value="TM_PBP2"/>
    <property type="match status" value="1"/>
</dbReference>
<feature type="transmembrane region" description="Helical" evidence="6">
    <location>
        <begin position="115"/>
        <end position="136"/>
    </location>
</feature>
<evidence type="ECO:0000256" key="6">
    <source>
        <dbReference type="RuleBase" id="RU363032"/>
    </source>
</evidence>
<feature type="transmembrane region" description="Helical" evidence="6">
    <location>
        <begin position="157"/>
        <end position="178"/>
    </location>
</feature>
<feature type="transmembrane region" description="Helical" evidence="6">
    <location>
        <begin position="198"/>
        <end position="224"/>
    </location>
</feature>
<feature type="transmembrane region" description="Helical" evidence="6">
    <location>
        <begin position="51"/>
        <end position="78"/>
    </location>
</feature>
<keyword evidence="4 6" id="KW-1133">Transmembrane helix</keyword>
<feature type="region of interest" description="Disordered" evidence="7">
    <location>
        <begin position="1"/>
        <end position="34"/>
    </location>
</feature>
<evidence type="ECO:0000256" key="1">
    <source>
        <dbReference type="ARBA" id="ARBA00004141"/>
    </source>
</evidence>
<comment type="similarity">
    <text evidence="6">Belongs to the binding-protein-dependent transport system permease family.</text>
</comment>
<dbReference type="EMBL" id="CP002869">
    <property type="protein sequence ID" value="AEI43528.1"/>
    <property type="molecule type" value="Genomic_DNA"/>
</dbReference>
<evidence type="ECO:0000256" key="2">
    <source>
        <dbReference type="ARBA" id="ARBA00022448"/>
    </source>
</evidence>
<accession>F8FLG0</accession>
<feature type="domain" description="ABC transmembrane type-1" evidence="8">
    <location>
        <begin position="111"/>
        <end position="326"/>
    </location>
</feature>
<feature type="transmembrane region" description="Helical" evidence="6">
    <location>
        <begin position="305"/>
        <end position="326"/>
    </location>
</feature>
<dbReference type="PANTHER" id="PTHR43496:SF1">
    <property type="entry name" value="POLYGALACTURONAN_RHAMNOGALACTURONAN TRANSPORT SYSTEM PERMEASE PROTEIN YTEP"/>
    <property type="match status" value="1"/>
</dbReference>
<feature type="compositionally biased region" description="Basic and acidic residues" evidence="7">
    <location>
        <begin position="9"/>
        <end position="22"/>
    </location>
</feature>
<dbReference type="GO" id="GO:0055085">
    <property type="term" value="P:transmembrane transport"/>
    <property type="evidence" value="ECO:0007669"/>
    <property type="project" value="InterPro"/>
</dbReference>
<dbReference type="HOGENOM" id="CLU_016047_0_1_9"/>
<proteinExistence type="inferred from homology"/>
<sequence>MRPVAAEVEDPRQRVRGGERESFPPPGAGGDRLRSRVRSGRWRSNLRRSSGLYLLALPGVLFFLLFKYVPMWGVLIAFQNYSPYTGMLDSPWVGLDHFRRFFSNPDFLLLFRNTLGINLLSLIFFFPLPLLLSLLLNEVRHTAYKRLVQSVIYMPHFLSWVIIAGLTFLLFGKAEGLVNLLLEAAGRPKLDVLTNPDTFWLMITLQSMWKEAGWGTIIFLAAMAGADPQVYEAARMDGAGRFRQMWHVTLPAIRNVFVILLILRLGDIMDVGFEQIFLMYNGAVSHVAEVFDTYVYRTGIQQGEFSYSTAAGLFKSLVGLVLVLLANRAAKKFGEDGVF</sequence>
<reference evidence="9 10" key="2">
    <citation type="journal article" date="2013" name="Genome Announc.">
        <title>Genome Sequence of Growth-Improving Paenibacillus mucilaginosus Strain KNP414.</title>
        <authorList>
            <person name="Lu J.J."/>
            <person name="Wang J.F."/>
            <person name="Hu X.F."/>
        </authorList>
    </citation>
    <scope>NUCLEOTIDE SEQUENCE [LARGE SCALE GENOMIC DNA]</scope>
    <source>
        <strain evidence="9 10">KNP414</strain>
    </source>
</reference>
<dbReference type="PATRIC" id="fig|1036673.3.peg.4617"/>
<keyword evidence="3 6" id="KW-0812">Transmembrane</keyword>
<dbReference type="KEGG" id="pms:KNP414_05003"/>
<gene>
    <name evidence="9" type="ordered locus">KNP414_05003</name>
</gene>
<dbReference type="SUPFAM" id="SSF161098">
    <property type="entry name" value="MetI-like"/>
    <property type="match status" value="1"/>
</dbReference>
<reference evidence="10" key="1">
    <citation type="submission" date="2011-06" db="EMBL/GenBank/DDBJ databases">
        <title>Complete genome sequence of Paenibacillus mucilaginosus KNP414.</title>
        <authorList>
            <person name="Wang J."/>
            <person name="Hu S."/>
            <person name="Hu X."/>
            <person name="Zhang B."/>
            <person name="Dong D."/>
            <person name="Zhang S."/>
            <person name="Zhao K."/>
            <person name="Wu D."/>
        </authorList>
    </citation>
    <scope>NUCLEOTIDE SEQUENCE [LARGE SCALE GENOMIC DNA]</scope>
    <source>
        <strain evidence="10">KNP414</strain>
    </source>
</reference>
<dbReference type="InterPro" id="IPR035906">
    <property type="entry name" value="MetI-like_sf"/>
</dbReference>
<dbReference type="PANTHER" id="PTHR43496">
    <property type="entry name" value="PROTEIN LPLB"/>
    <property type="match status" value="1"/>
</dbReference>
<evidence type="ECO:0000256" key="5">
    <source>
        <dbReference type="ARBA" id="ARBA00023136"/>
    </source>
</evidence>
<keyword evidence="2 6" id="KW-0813">Transport</keyword>
<dbReference type="InterPro" id="IPR000515">
    <property type="entry name" value="MetI-like"/>
</dbReference>
<evidence type="ECO:0000256" key="4">
    <source>
        <dbReference type="ARBA" id="ARBA00022989"/>
    </source>
</evidence>
<dbReference type="AlphaFoldDB" id="F8FLG0"/>
<dbReference type="GO" id="GO:0005886">
    <property type="term" value="C:plasma membrane"/>
    <property type="evidence" value="ECO:0007669"/>
    <property type="project" value="UniProtKB-SubCell"/>
</dbReference>
<evidence type="ECO:0000256" key="7">
    <source>
        <dbReference type="SAM" id="MobiDB-lite"/>
    </source>
</evidence>
<dbReference type="Pfam" id="PF00528">
    <property type="entry name" value="BPD_transp_1"/>
    <property type="match status" value="1"/>
</dbReference>